<dbReference type="GO" id="GO:0051116">
    <property type="term" value="F:cobaltochelatase activity"/>
    <property type="evidence" value="ECO:0007669"/>
    <property type="project" value="UniProtKB-EC"/>
</dbReference>
<feature type="chain" id="PRO_5001660669" evidence="1">
    <location>
        <begin position="22"/>
        <end position="1292"/>
    </location>
</feature>
<sequence length="1292" mass="141668">MFRTILAVVTIAVACALGSAAADERPERDARIHIVASDFVLPSKLVRIAGWGKEADVTVTHNYLEQGGPGNWAEYDLVVIDAPLRGRAAQLIEDVMGQLNAAGVPWMSVGSGGRPARSGNLDPAAFETLSAYYEAGGERNFRNFLTYVAAWNSGRDTSHIPAPVPMPESAIYHPDAPDFFTDVSSYEAWGRDRWPADAPRLAVIISSTYISGVQTAVLDKIVHQAEWAGVMPILFWFDSMGETGIPEMLGPADVDLLASYTHMQNGEQRKAELAELDVPAILLLGNRSMTPAEWRKAAQGVEPAMTAVLMATPESWGMGDPIVVSGVENGEPVPIPEQIDLLIGKAKSIARLRHSDQVDRKLALFFWNTPQGERNMSASNLNVPASVEQIGAALREAGYDVPELTEDDILQAGQSMLGGYYHHDRLDDLLANGLAQAFPVSDYKDWLDTLPQEVTQPVFEKWGEPESHWAVRTVKGQKVFVIPSVRFGKLLFLPQPPRADKVGESYHDVKVPPGHLFLATYLMVQKAFDASAIIHLGTHGTQEWTPGKDRGLWAYDYPMLTLGNVPVVYPYIQDNVAEAIQAIRRGRAVTISHQTPPFAPSGFYDELRDIHALIHEREQLDEGAVRDETDARLADVVIEANLQKDLLWTEEDVRSDFATFLPILHDHLHELAQTATPLGLHTFGLAASPEHRLMTVMQQLGEPYYALLGIDQTEMFATEAENLPESEPYQFLERFLRGGEDVSGIADAAMREQIERARAYDQNLADPQELEALLHALDGGFTKSGPGGDPVRNPQASSGRNLFAFEPDKIPTPSAYKAGEEAFTGLIDAYKSDHDGQAPDKLAFSLFSSDAIRTLGITEAQIMHALGVRPVWGRGGRVTKLEIIPAAELGRPRVDVVIQATSVYRDQFDGLMRLYSEAIDELSKQDEPGNAVYAGTRRVRDALLSAGTDAGTADRLASIRIFSNAPGDYGSGVPDAALDSTNWEDDAIIAQTYLASQSFAYGTSDWGQSVASLGLFEKQLTGVDAAILARSSNVHGVLSTDHPFEYLGGLSAAVKSVNGESPALYISDLRRARPKMVQASKFLSDELRARYQNPQWISAMMDEGYAGTVEMLRVTNNLFGWQVADESMVRADQWQAMHDTYVMDARDLGLNEWFEEQNPTAQAQIIERMTEAIRKGYWDASEQTRRELTERWQELTEEAGADAGAQTTVEYIEDMAAGFGFGTGQGAPAADTSAAAAQTIQGQVMNEVLSPGDVRPDWLRLSSIAGLLLVMLAGALLQLRTSRQWTLNKGQY</sequence>
<evidence type="ECO:0000256" key="1">
    <source>
        <dbReference type="SAM" id="SignalP"/>
    </source>
</evidence>
<name>A0A069E359_9PROT</name>
<organism evidence="3 4">
    <name type="scientific">Hyphomonas adhaerens MHS-3</name>
    <dbReference type="NCBI Taxonomy" id="1280949"/>
    <lineage>
        <taxon>Bacteria</taxon>
        <taxon>Pseudomonadati</taxon>
        <taxon>Pseudomonadota</taxon>
        <taxon>Alphaproteobacteria</taxon>
        <taxon>Hyphomonadales</taxon>
        <taxon>Hyphomonadaceae</taxon>
        <taxon>Hyphomonas</taxon>
    </lineage>
</organism>
<proteinExistence type="predicted"/>
<evidence type="ECO:0000313" key="4">
    <source>
        <dbReference type="Proteomes" id="UP000027446"/>
    </source>
</evidence>
<dbReference type="EC" id="6.6.1.2" evidence="3"/>
<evidence type="ECO:0000313" key="3">
    <source>
        <dbReference type="EMBL" id="KCZ84199.1"/>
    </source>
</evidence>
<keyword evidence="1" id="KW-0732">Signal</keyword>
<dbReference type="NCBIfam" id="NF004644">
    <property type="entry name" value="PRK05989.2-2"/>
    <property type="match status" value="1"/>
</dbReference>
<dbReference type="eggNOG" id="COG1429">
    <property type="taxonomic scope" value="Bacteria"/>
</dbReference>
<dbReference type="PROSITE" id="PS51257">
    <property type="entry name" value="PROKAR_LIPOPROTEIN"/>
    <property type="match status" value="1"/>
</dbReference>
<keyword evidence="3" id="KW-0436">Ligase</keyword>
<evidence type="ECO:0000259" key="2">
    <source>
        <dbReference type="Pfam" id="PF02514"/>
    </source>
</evidence>
<dbReference type="STRING" id="1280949.HAD_00930"/>
<dbReference type="RefSeq" id="WP_035568755.1">
    <property type="nucleotide sequence ID" value="NZ_ARYH01000001.1"/>
</dbReference>
<feature type="signal peptide" evidence="1">
    <location>
        <begin position="1"/>
        <end position="21"/>
    </location>
</feature>
<accession>A0A069E359</accession>
<keyword evidence="4" id="KW-1185">Reference proteome</keyword>
<dbReference type="CDD" id="cd10150">
    <property type="entry name" value="CobN_like"/>
    <property type="match status" value="1"/>
</dbReference>
<reference evidence="3 4" key="1">
    <citation type="journal article" date="2014" name="Antonie Van Leeuwenhoek">
        <title>Hyphomonas beringensis sp. nov. and Hyphomonas chukchiensis sp. nov., isolated from surface seawater of the Bering Sea and Chukchi Sea.</title>
        <authorList>
            <person name="Li C."/>
            <person name="Lai Q."/>
            <person name="Li G."/>
            <person name="Dong C."/>
            <person name="Wang J."/>
            <person name="Liao Y."/>
            <person name="Shao Z."/>
        </authorList>
    </citation>
    <scope>NUCLEOTIDE SEQUENCE [LARGE SCALE GENOMIC DNA]</scope>
    <source>
        <strain evidence="3 4">MHS-3</strain>
    </source>
</reference>
<gene>
    <name evidence="3" type="primary">cobN</name>
    <name evidence="3" type="ORF">HAD_00930</name>
</gene>
<feature type="domain" description="CobN/magnesium chelatase" evidence="2">
    <location>
        <begin position="131"/>
        <end position="1184"/>
    </location>
</feature>
<dbReference type="OrthoDB" id="9757976at2"/>
<dbReference type="EMBL" id="ARYH01000001">
    <property type="protein sequence ID" value="KCZ84199.1"/>
    <property type="molecule type" value="Genomic_DNA"/>
</dbReference>
<dbReference type="InterPro" id="IPR003672">
    <property type="entry name" value="CobN/Mg_chltase"/>
</dbReference>
<comment type="caution">
    <text evidence="3">The sequence shown here is derived from an EMBL/GenBank/DDBJ whole genome shotgun (WGS) entry which is preliminary data.</text>
</comment>
<dbReference type="PATRIC" id="fig|1280949.3.peg.189"/>
<dbReference type="PANTHER" id="PTHR44119">
    <property type="entry name" value="MAGNESIUM-CHELATASE SUBUNIT CHLH, CHLOROPLASTIC"/>
    <property type="match status" value="1"/>
</dbReference>
<protein>
    <submittedName>
        <fullName evidence="3">Cobaltochelatase subunit CobN</fullName>
        <ecNumber evidence="3">6.6.1.2</ecNumber>
    </submittedName>
</protein>
<dbReference type="Proteomes" id="UP000027446">
    <property type="component" value="Unassembled WGS sequence"/>
</dbReference>
<dbReference type="Pfam" id="PF02514">
    <property type="entry name" value="CobN-Mg_chel"/>
    <property type="match status" value="1"/>
</dbReference>
<dbReference type="PANTHER" id="PTHR44119:SF4">
    <property type="entry name" value="AEROBIC COBALTOCHELATASE SUBUNIT COBN"/>
    <property type="match status" value="1"/>
</dbReference>